<evidence type="ECO:0000313" key="2">
    <source>
        <dbReference type="EMBL" id="CAI2386296.1"/>
    </source>
</evidence>
<feature type="region of interest" description="Disordered" evidence="1">
    <location>
        <begin position="192"/>
        <end position="248"/>
    </location>
</feature>
<sequence length="248" mass="28158">MLQKGILSGAGTWSFIKIQDIDMTSLKGLKKPKSPVSSSDLTHTADDSDKRSKDDEFEMLSNFSFDESELFDEEDKYVSTNLAKDICKETNLNKNSKRSFKTKIKANKKLSSFDKYFEIDTNLAEFINGTESTHSTRQIEIDQFLGEKIHKTIDKIKQNIQKMTKMVDQGAKRMAKGDYKVMLEAMEKANSSNSLCINEQSSSKARTKKLSSSSKSSDKKPKRRKLNETFSEPKNQICKKSSVKSKKT</sequence>
<keyword evidence="3" id="KW-1185">Reference proteome</keyword>
<feature type="region of interest" description="Disordered" evidence="1">
    <location>
        <begin position="28"/>
        <end position="53"/>
    </location>
</feature>
<evidence type="ECO:0000256" key="1">
    <source>
        <dbReference type="SAM" id="MobiDB-lite"/>
    </source>
</evidence>
<proteinExistence type="predicted"/>
<dbReference type="AlphaFoldDB" id="A0AAD1Y939"/>
<evidence type="ECO:0000313" key="3">
    <source>
        <dbReference type="Proteomes" id="UP001295684"/>
    </source>
</evidence>
<name>A0AAD1Y939_EUPCR</name>
<comment type="caution">
    <text evidence="2">The sequence shown here is derived from an EMBL/GenBank/DDBJ whole genome shotgun (WGS) entry which is preliminary data.</text>
</comment>
<dbReference type="EMBL" id="CAMPGE010028793">
    <property type="protein sequence ID" value="CAI2386296.1"/>
    <property type="molecule type" value="Genomic_DNA"/>
</dbReference>
<accession>A0AAD1Y939</accession>
<organism evidence="2 3">
    <name type="scientific">Euplotes crassus</name>
    <dbReference type="NCBI Taxonomy" id="5936"/>
    <lineage>
        <taxon>Eukaryota</taxon>
        <taxon>Sar</taxon>
        <taxon>Alveolata</taxon>
        <taxon>Ciliophora</taxon>
        <taxon>Intramacronucleata</taxon>
        <taxon>Spirotrichea</taxon>
        <taxon>Hypotrichia</taxon>
        <taxon>Euplotida</taxon>
        <taxon>Euplotidae</taxon>
        <taxon>Moneuplotes</taxon>
    </lineage>
</organism>
<reference evidence="2" key="1">
    <citation type="submission" date="2023-07" db="EMBL/GenBank/DDBJ databases">
        <authorList>
            <consortium name="AG Swart"/>
            <person name="Singh M."/>
            <person name="Singh A."/>
            <person name="Seah K."/>
            <person name="Emmerich C."/>
        </authorList>
    </citation>
    <scope>NUCLEOTIDE SEQUENCE</scope>
    <source>
        <strain evidence="2">DP1</strain>
    </source>
</reference>
<feature type="compositionally biased region" description="Basic and acidic residues" evidence="1">
    <location>
        <begin position="43"/>
        <end position="53"/>
    </location>
</feature>
<gene>
    <name evidence="2" type="ORF">ECRASSUSDP1_LOCUS27906</name>
</gene>
<protein>
    <submittedName>
        <fullName evidence="2">Uncharacterized protein</fullName>
    </submittedName>
</protein>
<dbReference type="Proteomes" id="UP001295684">
    <property type="component" value="Unassembled WGS sequence"/>
</dbReference>